<dbReference type="PROSITE" id="PS50112">
    <property type="entry name" value="PAS"/>
    <property type="match status" value="1"/>
</dbReference>
<dbReference type="Proteomes" id="UP000031271">
    <property type="component" value="Chromosome"/>
</dbReference>
<dbReference type="GO" id="GO:0019825">
    <property type="term" value="F:oxygen binding"/>
    <property type="evidence" value="ECO:0007669"/>
    <property type="project" value="InterPro"/>
</dbReference>
<dbReference type="SUPFAM" id="SSF55073">
    <property type="entry name" value="Nucleotide cyclase"/>
    <property type="match status" value="1"/>
</dbReference>
<dbReference type="InterPro" id="IPR035919">
    <property type="entry name" value="EAL_sf"/>
</dbReference>
<dbReference type="InterPro" id="IPR035965">
    <property type="entry name" value="PAS-like_dom_sf"/>
</dbReference>
<dbReference type="SMART" id="SM00091">
    <property type="entry name" value="PAS"/>
    <property type="match status" value="1"/>
</dbReference>
<evidence type="ECO:0000313" key="7">
    <source>
        <dbReference type="EMBL" id="AJE16983.1"/>
    </source>
</evidence>
<dbReference type="SUPFAM" id="SSF55785">
    <property type="entry name" value="PYP-like sensor domain (PAS domain)"/>
    <property type="match status" value="1"/>
</dbReference>
<dbReference type="InterPro" id="IPR044398">
    <property type="entry name" value="Globin-sensor_dom"/>
</dbReference>
<dbReference type="EMBL" id="FNHO01000006">
    <property type="protein sequence ID" value="SDM60074.1"/>
    <property type="molecule type" value="Genomic_DNA"/>
</dbReference>
<name>A0A8D3Y481_9GAMM</name>
<dbReference type="Gene3D" id="3.30.70.270">
    <property type="match status" value="1"/>
</dbReference>
<evidence type="ECO:0000259" key="4">
    <source>
        <dbReference type="PROSITE" id="PS50113"/>
    </source>
</evidence>
<dbReference type="InterPro" id="IPR000160">
    <property type="entry name" value="GGDEF_dom"/>
</dbReference>
<dbReference type="InterPro" id="IPR043128">
    <property type="entry name" value="Rev_trsase/Diguanyl_cyclase"/>
</dbReference>
<feature type="domain" description="EAL" evidence="5">
    <location>
        <begin position="471"/>
        <end position="726"/>
    </location>
</feature>
<evidence type="ECO:0000259" key="6">
    <source>
        <dbReference type="PROSITE" id="PS50887"/>
    </source>
</evidence>
<dbReference type="SUPFAM" id="SSF141868">
    <property type="entry name" value="EAL domain-like"/>
    <property type="match status" value="1"/>
</dbReference>
<dbReference type="CDD" id="cd01948">
    <property type="entry name" value="EAL"/>
    <property type="match status" value="1"/>
</dbReference>
<organism evidence="7 9">
    <name type="scientific">Stutzerimonas balearica DSM 6083</name>
    <dbReference type="NCBI Taxonomy" id="1123016"/>
    <lineage>
        <taxon>Bacteria</taxon>
        <taxon>Pseudomonadati</taxon>
        <taxon>Pseudomonadota</taxon>
        <taxon>Gammaproteobacteria</taxon>
        <taxon>Pseudomonadales</taxon>
        <taxon>Pseudomonadaceae</taxon>
        <taxon>Stutzerimonas</taxon>
    </lineage>
</organism>
<dbReference type="NCBIfam" id="TIGR00254">
    <property type="entry name" value="GGDEF"/>
    <property type="match status" value="1"/>
</dbReference>
<reference evidence="8 10" key="2">
    <citation type="submission" date="2016-10" db="EMBL/GenBank/DDBJ databases">
        <authorList>
            <person name="Varghese N."/>
            <person name="Submissions S."/>
        </authorList>
    </citation>
    <scope>NUCLEOTIDE SEQUENCE [LARGE SCALE GENOMIC DNA]</scope>
    <source>
        <strain evidence="8 10">DSM 6083</strain>
    </source>
</reference>
<reference evidence="9" key="1">
    <citation type="submission" date="2014-03" db="EMBL/GenBank/DDBJ databases">
        <title>Complete genome of Pseudomonas balearica DSM 6083T, a sewage water isolate from an enrichment with 2-methylnaphthalene.</title>
        <authorList>
            <person name="Salva-Serra F."/>
            <person name="Jaen-Luchoro D."/>
            <person name="Busquets A."/>
            <person name="Pena A."/>
            <person name="Gomila M."/>
            <person name="Bosch R."/>
            <person name="Nogales B."/>
            <person name="Garcia-Valdes E."/>
            <person name="Lalucat J."/>
            <person name="Bennasar A."/>
        </authorList>
    </citation>
    <scope>NUCLEOTIDE SEQUENCE [LARGE SCALE GENOMIC DNA]</scope>
    <source>
        <strain evidence="9">DSM 6083</strain>
    </source>
</reference>
<dbReference type="GO" id="GO:0020037">
    <property type="term" value="F:heme binding"/>
    <property type="evidence" value="ECO:0007669"/>
    <property type="project" value="InterPro"/>
</dbReference>
<dbReference type="Pfam" id="PF08447">
    <property type="entry name" value="PAS_3"/>
    <property type="match status" value="1"/>
</dbReference>
<dbReference type="PROSITE" id="PS50887">
    <property type="entry name" value="GGDEF"/>
    <property type="match status" value="1"/>
</dbReference>
<dbReference type="SMART" id="SM00267">
    <property type="entry name" value="GGDEF"/>
    <property type="match status" value="1"/>
</dbReference>
<evidence type="ECO:0000313" key="9">
    <source>
        <dbReference type="Proteomes" id="UP000031271"/>
    </source>
</evidence>
<evidence type="ECO:0000256" key="1">
    <source>
        <dbReference type="ARBA" id="ARBA00015125"/>
    </source>
</evidence>
<protein>
    <recommendedName>
        <fullName evidence="1">Diguanylate cyclase DosC</fullName>
    </recommendedName>
    <alternativeName>
        <fullName evidence="2">Direct oxygen-sensing cyclase</fullName>
    </alternativeName>
</protein>
<dbReference type="Pfam" id="PF00563">
    <property type="entry name" value="EAL"/>
    <property type="match status" value="1"/>
</dbReference>
<dbReference type="CDD" id="cd01949">
    <property type="entry name" value="GGDEF"/>
    <property type="match status" value="1"/>
</dbReference>
<dbReference type="Pfam" id="PF11563">
    <property type="entry name" value="Protoglobin"/>
    <property type="match status" value="1"/>
</dbReference>
<dbReference type="InterPro" id="IPR012292">
    <property type="entry name" value="Globin/Proto"/>
</dbReference>
<accession>A0A8D3Y481</accession>
<dbReference type="InterPro" id="IPR029787">
    <property type="entry name" value="Nucleotide_cyclase"/>
</dbReference>
<dbReference type="PROSITE" id="PS50883">
    <property type="entry name" value="EAL"/>
    <property type="match status" value="1"/>
</dbReference>
<dbReference type="InterPro" id="IPR013655">
    <property type="entry name" value="PAS_fold_3"/>
</dbReference>
<dbReference type="Gene3D" id="1.10.490.10">
    <property type="entry name" value="Globins"/>
    <property type="match status" value="1"/>
</dbReference>
<dbReference type="PANTHER" id="PTHR44757:SF2">
    <property type="entry name" value="BIOFILM ARCHITECTURE MAINTENANCE PROTEIN MBAA"/>
    <property type="match status" value="1"/>
</dbReference>
<dbReference type="KEGG" id="pbm:CL52_18770"/>
<feature type="domain" description="PAS" evidence="3">
    <location>
        <begin position="174"/>
        <end position="245"/>
    </location>
</feature>
<dbReference type="InterPro" id="IPR052155">
    <property type="entry name" value="Biofilm_reg_signaling"/>
</dbReference>
<evidence type="ECO:0000313" key="10">
    <source>
        <dbReference type="Proteomes" id="UP000182276"/>
    </source>
</evidence>
<gene>
    <name evidence="7" type="ORF">CL52_18770</name>
    <name evidence="8" type="ORF">SAMN05660875_106166</name>
</gene>
<dbReference type="NCBIfam" id="TIGR00229">
    <property type="entry name" value="sensory_box"/>
    <property type="match status" value="1"/>
</dbReference>
<evidence type="ECO:0000259" key="5">
    <source>
        <dbReference type="PROSITE" id="PS50883"/>
    </source>
</evidence>
<sequence>MEDQLSVVLQRVGLDLDRILIRKRFLQWRAADRARLNQAAADPALDRGQAAFVERLYDHLAQFTEASALLGPQGSIERLKHSQTQYYRRLLAGPYDRDYVRDRLLVGLLHERAGIDLEWYLGAYRLYLSHMLGQILGESEQVALFDSLLKIVFFDMILAIDTYVAAERQALEDSEARLARALRGTEDGIWDWNVESDRLYVSERWTQMLGLAPLGAGNSRDWFERVHPDDLPVLRESISRHLNGETTSLAQEYRIRSWDDSYLWVLVRGVAERDPLGGWHLAGSQTDISARKAAEAGLRHAARHDALTGLANRLHLEELLQAVRRRPRSRESALLFIDLDRFKLINDSLGHNAGDQVLVIVAQRLASCLRAGDHLARFGGDEFVALLGDLACAADAERVAQRMLTALRQPLQLGERTLSVSASIGIAPLMRDGQPLDALQAADLALYRAKLAGKDQFALFSDSLQVVATRQLELESALAQALARNEFVLHYQPVWAIGATAPQLVGAEALLRWEHDGVLVPPSEFIAALEESREIVRVGHWVLRQACRQLRRWQEEGRAALHCAVNLSIRQLQQCDFCAMLNSVLAETGADPGSLVLEITETLLMQDSELVQRNLRHAAELGVRLALDDFGTGYSSLGYLKRFPLHILKVDRSFIAGAPGDADAVVLSRAIIGLGQSLGLQVIAEGVEHGEQLDFLREQGCDCAQGYFLARPLRAQDLEALLPAAAEALGH</sequence>
<dbReference type="InterPro" id="IPR000700">
    <property type="entry name" value="PAS-assoc_C"/>
</dbReference>
<dbReference type="Gene3D" id="3.20.20.450">
    <property type="entry name" value="EAL domain"/>
    <property type="match status" value="1"/>
</dbReference>
<dbReference type="AlphaFoldDB" id="A0A8D3Y481"/>
<dbReference type="Gene3D" id="3.30.450.20">
    <property type="entry name" value="PAS domain"/>
    <property type="match status" value="1"/>
</dbReference>
<dbReference type="Proteomes" id="UP000182276">
    <property type="component" value="Unassembled WGS sequence"/>
</dbReference>
<dbReference type="PANTHER" id="PTHR44757">
    <property type="entry name" value="DIGUANYLATE CYCLASE DGCP"/>
    <property type="match status" value="1"/>
</dbReference>
<dbReference type="InterPro" id="IPR009050">
    <property type="entry name" value="Globin-like_sf"/>
</dbReference>
<dbReference type="PROSITE" id="PS50113">
    <property type="entry name" value="PAC"/>
    <property type="match status" value="1"/>
</dbReference>
<dbReference type="GeneID" id="77261926"/>
<dbReference type="InterPro" id="IPR000014">
    <property type="entry name" value="PAS"/>
</dbReference>
<feature type="domain" description="PAC" evidence="4">
    <location>
        <begin position="249"/>
        <end position="300"/>
    </location>
</feature>
<dbReference type="CDD" id="cd00130">
    <property type="entry name" value="PAS"/>
    <property type="match status" value="1"/>
</dbReference>
<dbReference type="SUPFAM" id="SSF46458">
    <property type="entry name" value="Globin-like"/>
    <property type="match status" value="1"/>
</dbReference>
<evidence type="ECO:0000313" key="8">
    <source>
        <dbReference type="EMBL" id="SDM60074.1"/>
    </source>
</evidence>
<reference evidence="7 9" key="3">
    <citation type="journal article" name="Genome Announc.">
        <title>Complete Genome Sequence of Pseudomonas balearica DSM 6083T.</title>
        <authorList>
            <person name="Bennasar-Figueras A."/>
            <person name="Salva-Serra F."/>
            <person name="Jaen-Luchoro D."/>
            <person name="Segui C."/>
            <person name="Aliaga F."/>
            <person name="Busquets A."/>
            <person name="Gomila M."/>
            <person name="Moore E.R."/>
            <person name="Lalucat J."/>
        </authorList>
    </citation>
    <scope>NUCLEOTIDE SEQUENCE [LARGE SCALE GENOMIC DNA]</scope>
    <source>
        <strain evidence="9">DSM 6083</strain>
        <strain evidence="7">DSM6083</strain>
    </source>
</reference>
<evidence type="ECO:0000256" key="2">
    <source>
        <dbReference type="ARBA" id="ARBA00029839"/>
    </source>
</evidence>
<evidence type="ECO:0000259" key="3">
    <source>
        <dbReference type="PROSITE" id="PS50112"/>
    </source>
</evidence>
<feature type="domain" description="GGDEF" evidence="6">
    <location>
        <begin position="330"/>
        <end position="462"/>
    </location>
</feature>
<dbReference type="Pfam" id="PF00990">
    <property type="entry name" value="GGDEF"/>
    <property type="match status" value="1"/>
</dbReference>
<dbReference type="EMBL" id="CP007511">
    <property type="protein sequence ID" value="AJE16983.1"/>
    <property type="molecule type" value="Genomic_DNA"/>
</dbReference>
<dbReference type="SMART" id="SM00052">
    <property type="entry name" value="EAL"/>
    <property type="match status" value="1"/>
</dbReference>
<keyword evidence="10" id="KW-1185">Reference proteome</keyword>
<proteinExistence type="predicted"/>
<dbReference type="RefSeq" id="WP_043222341.1">
    <property type="nucleotide sequence ID" value="NZ_CP007511.1"/>
</dbReference>
<dbReference type="InterPro" id="IPR001633">
    <property type="entry name" value="EAL_dom"/>
</dbReference>